<dbReference type="AlphaFoldDB" id="A0A0F9QXH9"/>
<reference evidence="3" key="1">
    <citation type="journal article" date="2015" name="Nature">
        <title>Complex archaea that bridge the gap between prokaryotes and eukaryotes.</title>
        <authorList>
            <person name="Spang A."/>
            <person name="Saw J.H."/>
            <person name="Jorgensen S.L."/>
            <person name="Zaremba-Niedzwiedzka K."/>
            <person name="Martijn J."/>
            <person name="Lind A.E."/>
            <person name="van Eijk R."/>
            <person name="Schleper C."/>
            <person name="Guy L."/>
            <person name="Ettema T.J."/>
        </authorList>
    </citation>
    <scope>NUCLEOTIDE SEQUENCE</scope>
</reference>
<comment type="caution">
    <text evidence="3">The sequence shown here is derived from an EMBL/GenBank/DDBJ whole genome shotgun (WGS) entry which is preliminary data.</text>
</comment>
<evidence type="ECO:0000259" key="1">
    <source>
        <dbReference type="Pfam" id="PF03749"/>
    </source>
</evidence>
<dbReference type="Pfam" id="PF03749">
    <property type="entry name" value="SfsA"/>
    <property type="match status" value="1"/>
</dbReference>
<evidence type="ECO:0008006" key="4">
    <source>
        <dbReference type="Google" id="ProtNLM"/>
    </source>
</evidence>
<dbReference type="HAMAP" id="MF_00095">
    <property type="entry name" value="SfsA"/>
    <property type="match status" value="1"/>
</dbReference>
<feature type="domain" description="SfsA N-terminal OB" evidence="2">
    <location>
        <begin position="23"/>
        <end position="84"/>
    </location>
</feature>
<dbReference type="EMBL" id="LAZR01003483">
    <property type="protein sequence ID" value="KKN17851.1"/>
    <property type="molecule type" value="Genomic_DNA"/>
</dbReference>
<dbReference type="InterPro" id="IPR041465">
    <property type="entry name" value="SfsA_N"/>
</dbReference>
<dbReference type="GO" id="GO:0003677">
    <property type="term" value="F:DNA binding"/>
    <property type="evidence" value="ECO:0007669"/>
    <property type="project" value="InterPro"/>
</dbReference>
<gene>
    <name evidence="3" type="ORF">LCGC14_0961660</name>
</gene>
<dbReference type="Gene3D" id="3.40.1350.60">
    <property type="match status" value="1"/>
</dbReference>
<protein>
    <recommendedName>
        <fullName evidence="4">Sugar fermentation stimulation protein C-terminal domain-containing protein</fullName>
    </recommendedName>
</protein>
<dbReference type="InterPro" id="IPR005224">
    <property type="entry name" value="SfsA"/>
</dbReference>
<name>A0A0F9QXH9_9ZZZZ</name>
<sequence>MMSMKSQNFPLFAIPNLMEGIFLSRPNRFIGEIEYKGKIETAHIHDPGRLKELLIKGTKVLFTYSNGNLKYYIKAVHAEDEWVLLDTALHSKIAMKVFEYLPEFSTAKEIRKEVKVGNSRIDFVIDGVPLEVKGVSLVKDGIALFPDAPTKRGTRHVEEIIKHNGIILFLILRKADRFAPNKLMDPLFTKKLSEARKKCIKIIPVQVSFDGKTIYYVRKIPLTNF</sequence>
<dbReference type="NCBIfam" id="TIGR00230">
    <property type="entry name" value="sfsA"/>
    <property type="match status" value="1"/>
</dbReference>
<organism evidence="3">
    <name type="scientific">marine sediment metagenome</name>
    <dbReference type="NCBI Taxonomy" id="412755"/>
    <lineage>
        <taxon>unclassified sequences</taxon>
        <taxon>metagenomes</taxon>
        <taxon>ecological metagenomes</taxon>
    </lineage>
</organism>
<dbReference type="PANTHER" id="PTHR30545">
    <property type="entry name" value="SUGAR FERMENTATION STIMULATION PROTEIN A"/>
    <property type="match status" value="1"/>
</dbReference>
<accession>A0A0F9QXH9</accession>
<evidence type="ECO:0000259" key="2">
    <source>
        <dbReference type="Pfam" id="PF17746"/>
    </source>
</evidence>
<dbReference type="InterPro" id="IPR040452">
    <property type="entry name" value="SfsA_C"/>
</dbReference>
<evidence type="ECO:0000313" key="3">
    <source>
        <dbReference type="EMBL" id="KKN17851.1"/>
    </source>
</evidence>
<feature type="domain" description="Sugar fermentation stimulation protein C-terminal" evidence="1">
    <location>
        <begin position="90"/>
        <end position="211"/>
    </location>
</feature>
<dbReference type="Pfam" id="PF17746">
    <property type="entry name" value="SfsA_N"/>
    <property type="match status" value="1"/>
</dbReference>
<dbReference type="Gene3D" id="2.40.50.580">
    <property type="match status" value="1"/>
</dbReference>
<proteinExistence type="inferred from homology"/>
<dbReference type="PANTHER" id="PTHR30545:SF2">
    <property type="entry name" value="SUGAR FERMENTATION STIMULATION PROTEIN A"/>
    <property type="match status" value="1"/>
</dbReference>